<proteinExistence type="predicted"/>
<dbReference type="WBParaSite" id="ES5_v2.g29154.t1">
    <property type="protein sequence ID" value="ES5_v2.g29154.t1"/>
    <property type="gene ID" value="ES5_v2.g29154"/>
</dbReference>
<dbReference type="Proteomes" id="UP000887579">
    <property type="component" value="Unplaced"/>
</dbReference>
<reference evidence="2" key="1">
    <citation type="submission" date="2022-11" db="UniProtKB">
        <authorList>
            <consortium name="WormBaseParasite"/>
        </authorList>
    </citation>
    <scope>IDENTIFICATION</scope>
</reference>
<organism evidence="1 2">
    <name type="scientific">Panagrolaimus sp. ES5</name>
    <dbReference type="NCBI Taxonomy" id="591445"/>
    <lineage>
        <taxon>Eukaryota</taxon>
        <taxon>Metazoa</taxon>
        <taxon>Ecdysozoa</taxon>
        <taxon>Nematoda</taxon>
        <taxon>Chromadorea</taxon>
        <taxon>Rhabditida</taxon>
        <taxon>Tylenchina</taxon>
        <taxon>Panagrolaimomorpha</taxon>
        <taxon>Panagrolaimoidea</taxon>
        <taxon>Panagrolaimidae</taxon>
        <taxon>Panagrolaimus</taxon>
    </lineage>
</organism>
<name>A0AC34GI26_9BILA</name>
<accession>A0AC34GI26</accession>
<evidence type="ECO:0000313" key="1">
    <source>
        <dbReference type="Proteomes" id="UP000887579"/>
    </source>
</evidence>
<sequence>TGWSGVGKDKFEAYNPATAYAVGKLISFSIDDEDNYFKVIVATNAGENPITHKLKFEDANALAITVGLGVRLSEGRANTDIKKIVSTGSILTGTYQKMKNVYRAHTDADKASYIMNMYCSITAFEHLMDDYEDLVSKYTTPDGSITYLPNTNKRCIVKPVSWMAGSEQLFCTPKSNVMMGTDLLSDLSAIGVKTNMYTVDLGITGVLGFNYQDGDVITMNDMD</sequence>
<evidence type="ECO:0000313" key="2">
    <source>
        <dbReference type="WBParaSite" id="ES5_v2.g29154.t1"/>
    </source>
</evidence>
<protein>
    <submittedName>
        <fullName evidence="2">Uncharacterized protein</fullName>
    </submittedName>
</protein>